<keyword evidence="1" id="KW-1133">Transmembrane helix</keyword>
<evidence type="ECO:0000313" key="3">
    <source>
        <dbReference type="Proteomes" id="UP000008311"/>
    </source>
</evidence>
<dbReference type="AlphaFoldDB" id="B9S166"/>
<name>B9S166_RICCO</name>
<protein>
    <submittedName>
        <fullName evidence="2">Uncharacterized protein</fullName>
    </submittedName>
</protein>
<organism evidence="2 3">
    <name type="scientific">Ricinus communis</name>
    <name type="common">Castor bean</name>
    <dbReference type="NCBI Taxonomy" id="3988"/>
    <lineage>
        <taxon>Eukaryota</taxon>
        <taxon>Viridiplantae</taxon>
        <taxon>Streptophyta</taxon>
        <taxon>Embryophyta</taxon>
        <taxon>Tracheophyta</taxon>
        <taxon>Spermatophyta</taxon>
        <taxon>Magnoliopsida</taxon>
        <taxon>eudicotyledons</taxon>
        <taxon>Gunneridae</taxon>
        <taxon>Pentapetalae</taxon>
        <taxon>rosids</taxon>
        <taxon>fabids</taxon>
        <taxon>Malpighiales</taxon>
        <taxon>Euphorbiaceae</taxon>
        <taxon>Acalyphoideae</taxon>
        <taxon>Acalypheae</taxon>
        <taxon>Ricinus</taxon>
    </lineage>
</organism>
<sequence length="56" mass="6377">MDNEAYKSKGKKRPSTTGNEFAAAFFCFQGILFVIVCLDCKTEIAIQFQLKLIEIR</sequence>
<reference evidence="3" key="1">
    <citation type="journal article" date="2010" name="Nat. Biotechnol.">
        <title>Draft genome sequence of the oilseed species Ricinus communis.</title>
        <authorList>
            <person name="Chan A.P."/>
            <person name="Crabtree J."/>
            <person name="Zhao Q."/>
            <person name="Lorenzi H."/>
            <person name="Orvis J."/>
            <person name="Puiu D."/>
            <person name="Melake-Berhan A."/>
            <person name="Jones K.M."/>
            <person name="Redman J."/>
            <person name="Chen G."/>
            <person name="Cahoon E.B."/>
            <person name="Gedil M."/>
            <person name="Stanke M."/>
            <person name="Haas B.J."/>
            <person name="Wortman J.R."/>
            <person name="Fraser-Liggett C.M."/>
            <person name="Ravel J."/>
            <person name="Rabinowicz P.D."/>
        </authorList>
    </citation>
    <scope>NUCLEOTIDE SEQUENCE [LARGE SCALE GENOMIC DNA]</scope>
    <source>
        <strain evidence="3">cv. Hale</strain>
    </source>
</reference>
<gene>
    <name evidence="2" type="ORF">RCOM_0634210</name>
</gene>
<keyword evidence="3" id="KW-1185">Reference proteome</keyword>
<evidence type="ECO:0000313" key="2">
    <source>
        <dbReference type="EMBL" id="EEF42708.1"/>
    </source>
</evidence>
<dbReference type="InParanoid" id="B9S166"/>
<evidence type="ECO:0000256" key="1">
    <source>
        <dbReference type="SAM" id="Phobius"/>
    </source>
</evidence>
<keyword evidence="1" id="KW-0812">Transmembrane</keyword>
<accession>B9S166</accession>
<feature type="transmembrane region" description="Helical" evidence="1">
    <location>
        <begin position="20"/>
        <end position="38"/>
    </location>
</feature>
<dbReference type="Proteomes" id="UP000008311">
    <property type="component" value="Unassembled WGS sequence"/>
</dbReference>
<proteinExistence type="predicted"/>
<keyword evidence="1" id="KW-0472">Membrane</keyword>
<dbReference type="EMBL" id="EQ973842">
    <property type="protein sequence ID" value="EEF42708.1"/>
    <property type="molecule type" value="Genomic_DNA"/>
</dbReference>